<evidence type="ECO:0000256" key="1">
    <source>
        <dbReference type="ARBA" id="ARBA00004651"/>
    </source>
</evidence>
<keyword evidence="5 6" id="KW-0472">Membrane</keyword>
<dbReference type="PANTHER" id="PTHR39087">
    <property type="entry name" value="UPF0104 MEMBRANE PROTEIN MJ1595"/>
    <property type="match status" value="1"/>
</dbReference>
<comment type="subcellular location">
    <subcellularLocation>
        <location evidence="1">Cell membrane</location>
        <topology evidence="1">Multi-pass membrane protein</topology>
    </subcellularLocation>
</comment>
<organism evidence="7">
    <name type="scientific">marine metagenome</name>
    <dbReference type="NCBI Taxonomy" id="408172"/>
    <lineage>
        <taxon>unclassified sequences</taxon>
        <taxon>metagenomes</taxon>
        <taxon>ecological metagenomes</taxon>
    </lineage>
</organism>
<feature type="transmembrane region" description="Helical" evidence="6">
    <location>
        <begin position="326"/>
        <end position="346"/>
    </location>
</feature>
<evidence type="ECO:0000313" key="7">
    <source>
        <dbReference type="EMBL" id="SVA13034.1"/>
    </source>
</evidence>
<accession>A0A381TBB4</accession>
<dbReference type="InterPro" id="IPR022791">
    <property type="entry name" value="L-PG_synthase/AglD"/>
</dbReference>
<feature type="transmembrane region" description="Helical" evidence="6">
    <location>
        <begin position="66"/>
        <end position="86"/>
    </location>
</feature>
<protein>
    <recommendedName>
        <fullName evidence="8">Flippase-like domain-containing protein</fullName>
    </recommendedName>
</protein>
<keyword evidence="4 6" id="KW-1133">Transmembrane helix</keyword>
<reference evidence="7" key="1">
    <citation type="submission" date="2018-05" db="EMBL/GenBank/DDBJ databases">
        <authorList>
            <person name="Lanie J.A."/>
            <person name="Ng W.-L."/>
            <person name="Kazmierczak K.M."/>
            <person name="Andrzejewski T.M."/>
            <person name="Davidsen T.M."/>
            <person name="Wayne K.J."/>
            <person name="Tettelin H."/>
            <person name="Glass J.I."/>
            <person name="Rusch D."/>
            <person name="Podicherti R."/>
            <person name="Tsui H.-C.T."/>
            <person name="Winkler M.E."/>
        </authorList>
    </citation>
    <scope>NUCLEOTIDE SEQUENCE</scope>
</reference>
<evidence type="ECO:0000256" key="5">
    <source>
        <dbReference type="ARBA" id="ARBA00023136"/>
    </source>
</evidence>
<dbReference type="NCBIfam" id="TIGR00374">
    <property type="entry name" value="flippase-like domain"/>
    <property type="match status" value="1"/>
</dbReference>
<keyword evidence="2" id="KW-1003">Cell membrane</keyword>
<feature type="transmembrane region" description="Helical" evidence="6">
    <location>
        <begin position="186"/>
        <end position="208"/>
    </location>
</feature>
<gene>
    <name evidence="7" type="ORF">METZ01_LOCUS65888</name>
</gene>
<feature type="transmembrane region" description="Helical" evidence="6">
    <location>
        <begin position="164"/>
        <end position="180"/>
    </location>
</feature>
<dbReference type="Pfam" id="PF03706">
    <property type="entry name" value="LPG_synthase_TM"/>
    <property type="match status" value="1"/>
</dbReference>
<dbReference type="GO" id="GO:0005886">
    <property type="term" value="C:plasma membrane"/>
    <property type="evidence" value="ECO:0007669"/>
    <property type="project" value="UniProtKB-SubCell"/>
</dbReference>
<dbReference type="AlphaFoldDB" id="A0A381TBB4"/>
<evidence type="ECO:0000256" key="3">
    <source>
        <dbReference type="ARBA" id="ARBA00022692"/>
    </source>
</evidence>
<feature type="transmembrane region" description="Helical" evidence="6">
    <location>
        <begin position="294"/>
        <end position="311"/>
    </location>
</feature>
<name>A0A381TBB4_9ZZZZ</name>
<dbReference type="EMBL" id="UINC01004262">
    <property type="protein sequence ID" value="SVA13034.1"/>
    <property type="molecule type" value="Genomic_DNA"/>
</dbReference>
<proteinExistence type="predicted"/>
<evidence type="ECO:0000256" key="6">
    <source>
        <dbReference type="SAM" id="Phobius"/>
    </source>
</evidence>
<dbReference type="PANTHER" id="PTHR39087:SF2">
    <property type="entry name" value="UPF0104 MEMBRANE PROTEIN MJ1595"/>
    <property type="match status" value="1"/>
</dbReference>
<keyword evidence="3 6" id="KW-0812">Transmembrane</keyword>
<evidence type="ECO:0000256" key="2">
    <source>
        <dbReference type="ARBA" id="ARBA00022475"/>
    </source>
</evidence>
<feature type="transmembrane region" description="Helical" evidence="6">
    <location>
        <begin position="270"/>
        <end position="287"/>
    </location>
</feature>
<feature type="transmembrane region" description="Helical" evidence="6">
    <location>
        <begin position="30"/>
        <end position="54"/>
    </location>
</feature>
<evidence type="ECO:0000256" key="4">
    <source>
        <dbReference type="ARBA" id="ARBA00022989"/>
    </source>
</evidence>
<sequence>MTKTTSHITSQPRIKTEPGIPSVTTLRQRVLSLPTLITIIIGASLLGFALWRIFDFAWDEIWTNIKGIHIGKYLLALVLYYVSFWFRGLRWRSLARTANIGGHNGDNVPGPTTLAGIILMGWFANSVAFLRLGDAYRGWSLAQETDSAFPSCLGTVVAERVQDMVAVLILVLVGAIWITAEGDSKVPGWVIITAFLLVATLAAVLLVMRITGERISRQLPNRFKSAYINFQQGTLDSFSGRVIAPQLMLGIIGWLLEICRFYFVADAMNIEISFGIIMFAALANAMLTTIPTPGGFGFVEGGLTGLLILFGRTDSEAISLVAVDRTISWLSVVFFGGILFVTWHAIKAKRSSRSSSLSEK</sequence>
<evidence type="ECO:0008006" key="8">
    <source>
        <dbReference type="Google" id="ProtNLM"/>
    </source>
</evidence>